<feature type="compositionally biased region" description="Basic and acidic residues" evidence="1">
    <location>
        <begin position="205"/>
        <end position="215"/>
    </location>
</feature>
<evidence type="ECO:0008006" key="5">
    <source>
        <dbReference type="Google" id="ProtNLM"/>
    </source>
</evidence>
<feature type="compositionally biased region" description="Acidic residues" evidence="1">
    <location>
        <begin position="187"/>
        <end position="204"/>
    </location>
</feature>
<evidence type="ECO:0000313" key="4">
    <source>
        <dbReference type="Proteomes" id="UP001151760"/>
    </source>
</evidence>
<dbReference type="Proteomes" id="UP001151760">
    <property type="component" value="Unassembled WGS sequence"/>
</dbReference>
<name>A0ABQ5JAT9_9ASTR</name>
<evidence type="ECO:0000256" key="2">
    <source>
        <dbReference type="SAM" id="Phobius"/>
    </source>
</evidence>
<sequence>MNVSSHPVFEPLTGCDRLVSRAKLMMLLIWIMIFYEIFTPFTYISTQADGAQSPRVPIPFPEDPYEAIRQAYLVETETPESPHTVASPTPLLDSTPPTRHAEDSVDSDTSGARPMSSDFTAPLSANHPLTHTTPTMVPLFHMIARMAAFHKRFGSSYESSPSSSPADLPLRKHFRGTFDLVGVYKEEDNDEEEDEEIEESSDSDSESKGAEDRGGDATVPEGQQRGALVVETAVGEPLGLGYGALRRREIALEEGQMPSIFEVGQGSGSVPEPERPKRVSALRQPTLTTWIDLEDGIAHINVPTYPPSSPPVQTLPSLEWSSGSLLVSLAPSIVPLPISSPMIPLTVTSHVASPATAKAEGFLTELGAQRYDGDIGELFTSDFCSDFETSISPEVVGISKQIPKSSSVDAFVIRRWRTRVRLHIIEERRARLDLAEIINSMRRGQEPRGDV</sequence>
<feature type="transmembrane region" description="Helical" evidence="2">
    <location>
        <begin position="24"/>
        <end position="44"/>
    </location>
</feature>
<evidence type="ECO:0000313" key="3">
    <source>
        <dbReference type="EMBL" id="GJU09656.1"/>
    </source>
</evidence>
<comment type="caution">
    <text evidence="3">The sequence shown here is derived from an EMBL/GenBank/DDBJ whole genome shotgun (WGS) entry which is preliminary data.</text>
</comment>
<proteinExistence type="predicted"/>
<reference evidence="3" key="1">
    <citation type="journal article" date="2022" name="Int. J. Mol. Sci.">
        <title>Draft Genome of Tanacetum Coccineum: Genomic Comparison of Closely Related Tanacetum-Family Plants.</title>
        <authorList>
            <person name="Yamashiro T."/>
            <person name="Shiraishi A."/>
            <person name="Nakayama K."/>
            <person name="Satake H."/>
        </authorList>
    </citation>
    <scope>NUCLEOTIDE SEQUENCE</scope>
</reference>
<feature type="region of interest" description="Disordered" evidence="1">
    <location>
        <begin position="184"/>
        <end position="227"/>
    </location>
</feature>
<organism evidence="3 4">
    <name type="scientific">Tanacetum coccineum</name>
    <dbReference type="NCBI Taxonomy" id="301880"/>
    <lineage>
        <taxon>Eukaryota</taxon>
        <taxon>Viridiplantae</taxon>
        <taxon>Streptophyta</taxon>
        <taxon>Embryophyta</taxon>
        <taxon>Tracheophyta</taxon>
        <taxon>Spermatophyta</taxon>
        <taxon>Magnoliopsida</taxon>
        <taxon>eudicotyledons</taxon>
        <taxon>Gunneridae</taxon>
        <taxon>Pentapetalae</taxon>
        <taxon>asterids</taxon>
        <taxon>campanulids</taxon>
        <taxon>Asterales</taxon>
        <taxon>Asteraceae</taxon>
        <taxon>Asteroideae</taxon>
        <taxon>Anthemideae</taxon>
        <taxon>Anthemidinae</taxon>
        <taxon>Tanacetum</taxon>
    </lineage>
</organism>
<gene>
    <name evidence="3" type="ORF">Tco_1132052</name>
</gene>
<evidence type="ECO:0000256" key="1">
    <source>
        <dbReference type="SAM" id="MobiDB-lite"/>
    </source>
</evidence>
<dbReference type="EMBL" id="BQNB010021747">
    <property type="protein sequence ID" value="GJU09656.1"/>
    <property type="molecule type" value="Genomic_DNA"/>
</dbReference>
<accession>A0ABQ5JAT9</accession>
<protein>
    <recommendedName>
        <fullName evidence="5">Transmembrane protein</fullName>
    </recommendedName>
</protein>
<keyword evidence="2" id="KW-0812">Transmembrane</keyword>
<reference evidence="3" key="2">
    <citation type="submission" date="2022-01" db="EMBL/GenBank/DDBJ databases">
        <authorList>
            <person name="Yamashiro T."/>
            <person name="Shiraishi A."/>
            <person name="Satake H."/>
            <person name="Nakayama K."/>
        </authorList>
    </citation>
    <scope>NUCLEOTIDE SEQUENCE</scope>
</reference>
<keyword evidence="2" id="KW-1133">Transmembrane helix</keyword>
<keyword evidence="2" id="KW-0472">Membrane</keyword>
<feature type="region of interest" description="Disordered" evidence="1">
    <location>
        <begin position="77"/>
        <end position="129"/>
    </location>
</feature>
<keyword evidence="4" id="KW-1185">Reference proteome</keyword>
<feature type="compositionally biased region" description="Low complexity" evidence="1">
    <location>
        <begin position="87"/>
        <end position="98"/>
    </location>
</feature>